<feature type="transmembrane region" description="Helical" evidence="6">
    <location>
        <begin position="87"/>
        <end position="108"/>
    </location>
</feature>
<evidence type="ECO:0000256" key="3">
    <source>
        <dbReference type="ARBA" id="ARBA00022748"/>
    </source>
</evidence>
<keyword evidence="3" id="KW-0201">Cytochrome c-type biogenesis</keyword>
<dbReference type="PATRIC" id="fig|665004.4.peg.2659"/>
<dbReference type="Proteomes" id="UP000074382">
    <property type="component" value="Unassembled WGS sequence"/>
</dbReference>
<evidence type="ECO:0000256" key="4">
    <source>
        <dbReference type="ARBA" id="ARBA00022989"/>
    </source>
</evidence>
<comment type="caution">
    <text evidence="8">The sequence shown here is derived from an EMBL/GenBank/DDBJ whole genome shotgun (WGS) entry which is preliminary data.</text>
</comment>
<reference evidence="9" key="1">
    <citation type="journal article" date="2017" name="Acta Aliment.">
        <title>Plant polysaccharide degrading enzyme system of Thermpbifida cellulosilytica TB100 revealed by de novo genome project data.</title>
        <authorList>
            <person name="Toth A."/>
            <person name="Baka E."/>
            <person name="Luzics S."/>
            <person name="Bata-Vidacs I."/>
            <person name="Nagy I."/>
            <person name="Balint B."/>
            <person name="Herceg R."/>
            <person name="Olasz F."/>
            <person name="Wilk T."/>
            <person name="Nagy T."/>
            <person name="Kriszt B."/>
            <person name="Nagy I."/>
            <person name="Kukolya J."/>
        </authorList>
    </citation>
    <scope>NUCLEOTIDE SEQUENCE [LARGE SCALE GENOMIC DNA]</scope>
    <source>
        <strain evidence="9">TB100</strain>
    </source>
</reference>
<dbReference type="GO" id="GO:0016020">
    <property type="term" value="C:membrane"/>
    <property type="evidence" value="ECO:0007669"/>
    <property type="project" value="UniProtKB-SubCell"/>
</dbReference>
<feature type="domain" description="ResB-like" evidence="7">
    <location>
        <begin position="30"/>
        <end position="488"/>
    </location>
</feature>
<keyword evidence="4 6" id="KW-1133">Transmembrane helix</keyword>
<evidence type="ECO:0000313" key="9">
    <source>
        <dbReference type="Proteomes" id="UP000074382"/>
    </source>
</evidence>
<dbReference type="EMBL" id="LGEM01000016">
    <property type="protein sequence ID" value="KUP98104.1"/>
    <property type="molecule type" value="Genomic_DNA"/>
</dbReference>
<accession>A0A147KLA8</accession>
<feature type="transmembrane region" description="Helical" evidence="6">
    <location>
        <begin position="176"/>
        <end position="197"/>
    </location>
</feature>
<evidence type="ECO:0000256" key="5">
    <source>
        <dbReference type="ARBA" id="ARBA00023136"/>
    </source>
</evidence>
<sequence length="519" mass="56923">MTEPTATPPSAPALSPLGWARWAWRVLTSMRTALVLLFLLALGAVPGSLLPQRRVSVEEVQNYYLDHPDLAPLLDKLSLFDVYSSPWYSAIYLLLFVSLAGCVLPRAAAHYRLVRARPPKTPRRLDRMPYSATFDVDASPEEVFGEARTLLRGHRIADYGDSLSAETGYLRETGNVVFHLSLVGLLVSLAYGSFFGYRGNMLLVEGDAFANTLTSYDAFYPGTAVDPAGIQPFWLRLDGFEASFVEEGGKAGQAESYLAEVTYRESPDSPEQTHELRVNHPLRVDGAQVYLLGHGYAPTFRVTDPEGRVVFDQAVPFLDRGDGNFTSDGVVKVPDIAPEQLGFTGVFLPSATSDDSGDLVSDFPAARNPVVVLKGFVGDLGLDSGNPQSVYQLYTKRMEEIGDSPPLAVGDRWELPNGAVVEFTGYRDYVSLQVTSDPGRPYALASAATAVLGLLCTLFVQPRRAWVRAVRREDGRTVVEVAGLVKTEGTAPLRRFHELSTQLNGRLRRSDRRAGTEKE</sequence>
<proteinExistence type="predicted"/>
<dbReference type="InterPro" id="IPR023494">
    <property type="entry name" value="Cyt_c_bgen_Ccs1/CcsB/ResB"/>
</dbReference>
<keyword evidence="5 6" id="KW-0472">Membrane</keyword>
<dbReference type="STRING" id="665004.AC529_03615"/>
<organism evidence="8 9">
    <name type="scientific">Thermobifida cellulosilytica TB100</name>
    <dbReference type="NCBI Taxonomy" id="665004"/>
    <lineage>
        <taxon>Bacteria</taxon>
        <taxon>Bacillati</taxon>
        <taxon>Actinomycetota</taxon>
        <taxon>Actinomycetes</taxon>
        <taxon>Streptosporangiales</taxon>
        <taxon>Nocardiopsidaceae</taxon>
        <taxon>Thermobifida</taxon>
    </lineage>
</organism>
<evidence type="ECO:0000259" key="7">
    <source>
        <dbReference type="Pfam" id="PF05140"/>
    </source>
</evidence>
<protein>
    <submittedName>
        <fullName evidence="8">ResB family protein</fullName>
    </submittedName>
</protein>
<evidence type="ECO:0000313" key="8">
    <source>
        <dbReference type="EMBL" id="KUP98104.1"/>
    </source>
</evidence>
<evidence type="ECO:0000256" key="2">
    <source>
        <dbReference type="ARBA" id="ARBA00022692"/>
    </source>
</evidence>
<name>A0A147KLA8_THECS</name>
<keyword evidence="2 6" id="KW-0812">Transmembrane</keyword>
<dbReference type="InterPro" id="IPR007816">
    <property type="entry name" value="ResB-like_domain"/>
</dbReference>
<dbReference type="AlphaFoldDB" id="A0A147KLA8"/>
<evidence type="ECO:0000256" key="6">
    <source>
        <dbReference type="SAM" id="Phobius"/>
    </source>
</evidence>
<comment type="subcellular location">
    <subcellularLocation>
        <location evidence="1">Membrane</location>
        <topology evidence="1">Multi-pass membrane protein</topology>
    </subcellularLocation>
</comment>
<keyword evidence="9" id="KW-1185">Reference proteome</keyword>
<dbReference type="PANTHER" id="PTHR31566:SF0">
    <property type="entry name" value="CYTOCHROME C BIOGENESIS PROTEIN CCS1, CHLOROPLASTIC"/>
    <property type="match status" value="1"/>
</dbReference>
<feature type="transmembrane region" description="Helical" evidence="6">
    <location>
        <begin position="33"/>
        <end position="50"/>
    </location>
</feature>
<dbReference type="RefSeq" id="WP_232306711.1">
    <property type="nucleotide sequence ID" value="NZ_KQ950182.1"/>
</dbReference>
<gene>
    <name evidence="8" type="ORF">AC529_03615</name>
</gene>
<dbReference type="GO" id="GO:0017004">
    <property type="term" value="P:cytochrome complex assembly"/>
    <property type="evidence" value="ECO:0007669"/>
    <property type="project" value="UniProtKB-KW"/>
</dbReference>
<evidence type="ECO:0000256" key="1">
    <source>
        <dbReference type="ARBA" id="ARBA00004141"/>
    </source>
</evidence>
<dbReference type="PANTHER" id="PTHR31566">
    <property type="entry name" value="CYTOCHROME C BIOGENESIS PROTEIN CCS1, CHLOROPLASTIC"/>
    <property type="match status" value="1"/>
</dbReference>
<dbReference type="Pfam" id="PF05140">
    <property type="entry name" value="ResB"/>
    <property type="match status" value="1"/>
</dbReference>